<sequence length="425" mass="48381">MSTPSITIEKVNKISEPRIINVEPIGPAWLAETRRKIHQRTMSEDERVEAEKKAAAMKTIDEDDSEDEEEDPQMLLREAKDWKQQDHYAVMGLSKYRFRATDEQIKKAYRKKVLKHHPDKRAASGAHEGDAFFKCIQKAMEILTDPVKRRQWDSVDENADVEPPSRKAKNFSYKQWGKVFEAEGRFSKKQPVPKLGDENSSKADVDAFYNFFYNFDSWRTFEYLDEDVPDDTESRDQRRHVERKNKAARVRRKNEDNARLRKLVDDCLNLDPRIKKFKDEERNRKNAKKNAREAEEKKAAEEAARKAEEEKKAAEEAAAAAAASKMDSKKAKEAAKNAAKKNKRAWRDAVKSGNYFVEGDASADAITHALADIEVLIAKADNETLASVAKELEGVKGKSAETKAKLEEVAKKLAVPAGELKVLSV</sequence>
<evidence type="ECO:0000313" key="7">
    <source>
        <dbReference type="Proteomes" id="UP000275078"/>
    </source>
</evidence>
<dbReference type="PANTHER" id="PTHR43999:SF1">
    <property type="entry name" value="DNAJ HOMOLOG SUBFAMILY C MEMBER 2"/>
    <property type="match status" value="1"/>
</dbReference>
<keyword evidence="2" id="KW-0963">Cytoplasm</keyword>
<dbReference type="PANTHER" id="PTHR43999">
    <property type="entry name" value="DNAJ HOMOLOG SUBFAMILY C MEMBER 2"/>
    <property type="match status" value="1"/>
</dbReference>
<keyword evidence="3" id="KW-0143">Chaperone</keyword>
<evidence type="ECO:0000313" key="6">
    <source>
        <dbReference type="EMBL" id="RPA73619.1"/>
    </source>
</evidence>
<dbReference type="InterPro" id="IPR036869">
    <property type="entry name" value="J_dom_sf"/>
</dbReference>
<dbReference type="SMART" id="SM00271">
    <property type="entry name" value="DnaJ"/>
    <property type="match status" value="1"/>
</dbReference>
<feature type="region of interest" description="Disordered" evidence="4">
    <location>
        <begin position="279"/>
        <end position="344"/>
    </location>
</feature>
<dbReference type="GO" id="GO:0006450">
    <property type="term" value="P:regulation of translational fidelity"/>
    <property type="evidence" value="ECO:0007669"/>
    <property type="project" value="InterPro"/>
</dbReference>
<evidence type="ECO:0000256" key="3">
    <source>
        <dbReference type="ARBA" id="ARBA00023186"/>
    </source>
</evidence>
<proteinExistence type="predicted"/>
<dbReference type="PROSITE" id="PS50076">
    <property type="entry name" value="DNAJ_2"/>
    <property type="match status" value="1"/>
</dbReference>
<evidence type="ECO:0000256" key="1">
    <source>
        <dbReference type="ARBA" id="ARBA00004496"/>
    </source>
</evidence>
<feature type="compositionally biased region" description="Acidic residues" evidence="4">
    <location>
        <begin position="61"/>
        <end position="72"/>
    </location>
</feature>
<evidence type="ECO:0000256" key="4">
    <source>
        <dbReference type="SAM" id="MobiDB-lite"/>
    </source>
</evidence>
<dbReference type="Pfam" id="PF16717">
    <property type="entry name" value="RAC_head"/>
    <property type="match status" value="1"/>
</dbReference>
<feature type="region of interest" description="Disordered" evidence="4">
    <location>
        <begin position="228"/>
        <end position="256"/>
    </location>
</feature>
<dbReference type="GO" id="GO:0030544">
    <property type="term" value="F:Hsp70 protein binding"/>
    <property type="evidence" value="ECO:0007669"/>
    <property type="project" value="InterPro"/>
</dbReference>
<reference evidence="6 7" key="1">
    <citation type="journal article" date="2018" name="Nat. Ecol. Evol.">
        <title>Pezizomycetes genomes reveal the molecular basis of ectomycorrhizal truffle lifestyle.</title>
        <authorList>
            <person name="Murat C."/>
            <person name="Payen T."/>
            <person name="Noel B."/>
            <person name="Kuo A."/>
            <person name="Morin E."/>
            <person name="Chen J."/>
            <person name="Kohler A."/>
            <person name="Krizsan K."/>
            <person name="Balestrini R."/>
            <person name="Da Silva C."/>
            <person name="Montanini B."/>
            <person name="Hainaut M."/>
            <person name="Levati E."/>
            <person name="Barry K.W."/>
            <person name="Belfiori B."/>
            <person name="Cichocki N."/>
            <person name="Clum A."/>
            <person name="Dockter R.B."/>
            <person name="Fauchery L."/>
            <person name="Guy J."/>
            <person name="Iotti M."/>
            <person name="Le Tacon F."/>
            <person name="Lindquist E.A."/>
            <person name="Lipzen A."/>
            <person name="Malagnac F."/>
            <person name="Mello A."/>
            <person name="Molinier V."/>
            <person name="Miyauchi S."/>
            <person name="Poulain J."/>
            <person name="Riccioni C."/>
            <person name="Rubini A."/>
            <person name="Sitrit Y."/>
            <person name="Splivallo R."/>
            <person name="Traeger S."/>
            <person name="Wang M."/>
            <person name="Zifcakova L."/>
            <person name="Wipf D."/>
            <person name="Zambonelli A."/>
            <person name="Paolocci F."/>
            <person name="Nowrousian M."/>
            <person name="Ottonello S."/>
            <person name="Baldrian P."/>
            <person name="Spatafora J.W."/>
            <person name="Henrissat B."/>
            <person name="Nagy L.G."/>
            <person name="Aury J.M."/>
            <person name="Wincker P."/>
            <person name="Grigoriev I.V."/>
            <person name="Bonfante P."/>
            <person name="Martin F.M."/>
        </authorList>
    </citation>
    <scope>NUCLEOTIDE SEQUENCE [LARGE SCALE GENOMIC DNA]</scope>
    <source>
        <strain evidence="6 7">RN42</strain>
    </source>
</reference>
<feature type="compositionally biased region" description="Basic and acidic residues" evidence="4">
    <location>
        <begin position="279"/>
        <end position="315"/>
    </location>
</feature>
<dbReference type="InterPro" id="IPR054076">
    <property type="entry name" value="ZUO1-like_ZHD"/>
</dbReference>
<dbReference type="GO" id="GO:0005829">
    <property type="term" value="C:cytosol"/>
    <property type="evidence" value="ECO:0007669"/>
    <property type="project" value="TreeGrafter"/>
</dbReference>
<dbReference type="OrthoDB" id="1690618at2759"/>
<feature type="compositionally biased region" description="Basic and acidic residues" evidence="4">
    <location>
        <begin position="41"/>
        <end position="54"/>
    </location>
</feature>
<dbReference type="EMBL" id="ML119815">
    <property type="protein sequence ID" value="RPA73619.1"/>
    <property type="molecule type" value="Genomic_DNA"/>
</dbReference>
<dbReference type="GO" id="GO:0043022">
    <property type="term" value="F:ribosome binding"/>
    <property type="evidence" value="ECO:0007669"/>
    <property type="project" value="InterPro"/>
</dbReference>
<dbReference type="Gene3D" id="1.10.8.840">
    <property type="entry name" value="Ribosome-associated complex head domain"/>
    <property type="match status" value="1"/>
</dbReference>
<dbReference type="Pfam" id="PF21884">
    <property type="entry name" value="ZUO1-like_ZHD"/>
    <property type="match status" value="1"/>
</dbReference>
<dbReference type="Pfam" id="PF00226">
    <property type="entry name" value="DnaJ"/>
    <property type="match status" value="1"/>
</dbReference>
<dbReference type="Pfam" id="PF26185">
    <property type="entry name" value="Zuotin_N"/>
    <property type="match status" value="1"/>
</dbReference>
<dbReference type="Gene3D" id="1.10.287.110">
    <property type="entry name" value="DnaJ domain"/>
    <property type="match status" value="1"/>
</dbReference>
<feature type="region of interest" description="Disordered" evidence="4">
    <location>
        <begin position="39"/>
        <end position="72"/>
    </location>
</feature>
<dbReference type="CDD" id="cd06257">
    <property type="entry name" value="DnaJ"/>
    <property type="match status" value="1"/>
</dbReference>
<protein>
    <submittedName>
        <fullName evidence="6">DnaJ-domain-containing protein</fullName>
    </submittedName>
</protein>
<organism evidence="6 7">
    <name type="scientific">Ascobolus immersus RN42</name>
    <dbReference type="NCBI Taxonomy" id="1160509"/>
    <lineage>
        <taxon>Eukaryota</taxon>
        <taxon>Fungi</taxon>
        <taxon>Dikarya</taxon>
        <taxon>Ascomycota</taxon>
        <taxon>Pezizomycotina</taxon>
        <taxon>Pezizomycetes</taxon>
        <taxon>Pezizales</taxon>
        <taxon>Ascobolaceae</taxon>
        <taxon>Ascobolus</taxon>
    </lineage>
</organism>
<dbReference type="InterPro" id="IPR032003">
    <property type="entry name" value="RAC_head"/>
</dbReference>
<dbReference type="PRINTS" id="PR00625">
    <property type="entry name" value="JDOMAIN"/>
</dbReference>
<dbReference type="AlphaFoldDB" id="A0A3N4HI53"/>
<feature type="compositionally biased region" description="Basic and acidic residues" evidence="4">
    <location>
        <begin position="326"/>
        <end position="335"/>
    </location>
</feature>
<dbReference type="InterPro" id="IPR044634">
    <property type="entry name" value="Zuotin/DnaJC2"/>
</dbReference>
<dbReference type="CDD" id="cd23953">
    <property type="entry name" value="zuotin_NTD"/>
    <property type="match status" value="1"/>
</dbReference>
<accession>A0A3N4HI53</accession>
<evidence type="ECO:0000259" key="5">
    <source>
        <dbReference type="PROSITE" id="PS50076"/>
    </source>
</evidence>
<feature type="compositionally biased region" description="Basic residues" evidence="4">
    <location>
        <begin position="237"/>
        <end position="252"/>
    </location>
</feature>
<dbReference type="Proteomes" id="UP000275078">
    <property type="component" value="Unassembled WGS sequence"/>
</dbReference>
<keyword evidence="7" id="KW-1185">Reference proteome</keyword>
<name>A0A3N4HI53_ASCIM</name>
<dbReference type="STRING" id="1160509.A0A3N4HI53"/>
<feature type="domain" description="J" evidence="5">
    <location>
        <begin position="86"/>
        <end position="156"/>
    </location>
</feature>
<dbReference type="SUPFAM" id="SSF46565">
    <property type="entry name" value="Chaperone J-domain"/>
    <property type="match status" value="1"/>
</dbReference>
<dbReference type="InterPro" id="IPR042569">
    <property type="entry name" value="RAC_head_sf"/>
</dbReference>
<dbReference type="InterPro" id="IPR058871">
    <property type="entry name" value="Zuotin_N"/>
</dbReference>
<feature type="compositionally biased region" description="Low complexity" evidence="4">
    <location>
        <begin position="316"/>
        <end position="325"/>
    </location>
</feature>
<evidence type="ECO:0000256" key="2">
    <source>
        <dbReference type="ARBA" id="ARBA00022490"/>
    </source>
</evidence>
<comment type="subcellular location">
    <subcellularLocation>
        <location evidence="1">Cytoplasm</location>
    </subcellularLocation>
</comment>
<dbReference type="InterPro" id="IPR001623">
    <property type="entry name" value="DnaJ_domain"/>
</dbReference>
<dbReference type="GO" id="GO:0051083">
    <property type="term" value="P:'de novo' cotranslational protein folding"/>
    <property type="evidence" value="ECO:0007669"/>
    <property type="project" value="InterPro"/>
</dbReference>
<gene>
    <name evidence="6" type="ORF">BJ508DRAFT_418960</name>
</gene>